<evidence type="ECO:0000313" key="1">
    <source>
        <dbReference type="EMBL" id="ANB04840.1"/>
    </source>
</evidence>
<reference evidence="1 2" key="2">
    <citation type="journal article" date="2016" name="Genome Announc.">
        <title>Complete Genome Sequence of Streptomyces ambofaciens DSM 40697, a Paradigm for Genome Plasticity Studies.</title>
        <authorList>
            <person name="Thibessard A."/>
            <person name="Leblond P."/>
        </authorList>
    </citation>
    <scope>NUCLEOTIDE SEQUENCE [LARGE SCALE GENOMIC DNA]</scope>
    <source>
        <strain evidence="1 2">DSM 40697</strain>
    </source>
</reference>
<reference evidence="2" key="1">
    <citation type="submission" date="2015-10" db="EMBL/GenBank/DDBJ databases">
        <title>Complete genome sequence of Streptomyces ambofaciens DSM 40697.</title>
        <authorList>
            <person name="Thibessard A."/>
            <person name="Leblond P."/>
        </authorList>
    </citation>
    <scope>NUCLEOTIDE SEQUENCE [LARGE SCALE GENOMIC DNA]</scope>
    <source>
        <strain evidence="2">DSM 40697</strain>
    </source>
</reference>
<dbReference type="EMBL" id="CP012949">
    <property type="protein sequence ID" value="ANB04840.1"/>
    <property type="molecule type" value="Genomic_DNA"/>
</dbReference>
<dbReference type="PANTHER" id="PTHR34389">
    <property type="entry name" value="L-RHAMNOSE MUTAROTASE"/>
    <property type="match status" value="1"/>
</dbReference>
<dbReference type="SUPFAM" id="SSF54909">
    <property type="entry name" value="Dimeric alpha+beta barrel"/>
    <property type="match status" value="1"/>
</dbReference>
<protein>
    <submittedName>
        <fullName evidence="1">L-rhamnose mutarotase</fullName>
    </submittedName>
</protein>
<dbReference type="InterPro" id="IPR011008">
    <property type="entry name" value="Dimeric_a/b-barrel"/>
</dbReference>
<dbReference type="Proteomes" id="UP000076720">
    <property type="component" value="Chromosome"/>
</dbReference>
<keyword evidence="2" id="KW-1185">Reference proteome</keyword>
<sequence length="106" mass="12068">MQRVCFLLKVRSERVAEYRERHQDVWADMLAALSGAGWHNYSLFLREDGLLVGYLETEDFEAARAAMAATEVNARWQAEMAGFFEELDGEAPDAAMRPLTEVFHLA</sequence>
<dbReference type="PANTHER" id="PTHR34389:SF2">
    <property type="entry name" value="L-RHAMNOSE MUTAROTASE"/>
    <property type="match status" value="1"/>
</dbReference>
<name>A0ABM6ARK7_STRAM</name>
<dbReference type="RefSeq" id="WP_053127163.1">
    <property type="nucleotide sequence ID" value="NZ_CP012949.1"/>
</dbReference>
<proteinExistence type="predicted"/>
<dbReference type="Gene3D" id="3.30.70.100">
    <property type="match status" value="1"/>
</dbReference>
<organism evidence="1 2">
    <name type="scientific">Streptomyces ambofaciens</name>
    <dbReference type="NCBI Taxonomy" id="1889"/>
    <lineage>
        <taxon>Bacteria</taxon>
        <taxon>Bacillati</taxon>
        <taxon>Actinomycetota</taxon>
        <taxon>Actinomycetes</taxon>
        <taxon>Kitasatosporales</taxon>
        <taxon>Streptomycetaceae</taxon>
        <taxon>Streptomyces</taxon>
    </lineage>
</organism>
<evidence type="ECO:0000313" key="2">
    <source>
        <dbReference type="Proteomes" id="UP000076720"/>
    </source>
</evidence>
<gene>
    <name evidence="1" type="ORF">SAM40697_0879</name>
</gene>
<accession>A0ABM6ARK7</accession>
<dbReference type="Pfam" id="PF05336">
    <property type="entry name" value="rhaM"/>
    <property type="match status" value="1"/>
</dbReference>
<dbReference type="InterPro" id="IPR008000">
    <property type="entry name" value="Rham/fucose_mutarotase"/>
</dbReference>